<evidence type="ECO:0000313" key="8">
    <source>
        <dbReference type="Proteomes" id="UP000223913"/>
    </source>
</evidence>
<evidence type="ECO:0000256" key="4">
    <source>
        <dbReference type="RuleBase" id="RU361185"/>
    </source>
</evidence>
<dbReference type="InterPro" id="IPR013780">
    <property type="entry name" value="Glyco_hydro_b"/>
</dbReference>
<feature type="domain" description="Glycosyl hydrolase family 31 C-terminal" evidence="6">
    <location>
        <begin position="599"/>
        <end position="685"/>
    </location>
</feature>
<dbReference type="RefSeq" id="WP_099148378.1">
    <property type="nucleotide sequence ID" value="NZ_PDUD01000002.1"/>
</dbReference>
<evidence type="ECO:0000256" key="3">
    <source>
        <dbReference type="ARBA" id="ARBA00023295"/>
    </source>
</evidence>
<keyword evidence="3 4" id="KW-0326">Glycosidase</keyword>
<evidence type="ECO:0000256" key="1">
    <source>
        <dbReference type="ARBA" id="ARBA00007806"/>
    </source>
</evidence>
<reference evidence="7 8" key="1">
    <citation type="submission" date="2017-10" db="EMBL/GenBank/DDBJ databases">
        <title>The draft genome sequence of Lewinella nigricans NBRC 102662.</title>
        <authorList>
            <person name="Wang K."/>
        </authorList>
    </citation>
    <scope>NUCLEOTIDE SEQUENCE [LARGE SCALE GENOMIC DNA]</scope>
    <source>
        <strain evidence="7 8">NBRC 102662</strain>
    </source>
</reference>
<dbReference type="Gene3D" id="3.20.20.80">
    <property type="entry name" value="Glycosidases"/>
    <property type="match status" value="2"/>
</dbReference>
<dbReference type="Pfam" id="PF01055">
    <property type="entry name" value="Glyco_hydro_31_2nd"/>
    <property type="match status" value="1"/>
</dbReference>
<organism evidence="7 8">
    <name type="scientific">Flavilitoribacter nigricans (strain ATCC 23147 / DSM 23189 / NBRC 102662 / NCIMB 1420 / SS-2)</name>
    <name type="common">Lewinella nigricans</name>
    <dbReference type="NCBI Taxonomy" id="1122177"/>
    <lineage>
        <taxon>Bacteria</taxon>
        <taxon>Pseudomonadati</taxon>
        <taxon>Bacteroidota</taxon>
        <taxon>Saprospiria</taxon>
        <taxon>Saprospirales</taxon>
        <taxon>Lewinellaceae</taxon>
        <taxon>Flavilitoribacter</taxon>
    </lineage>
</organism>
<dbReference type="Gene3D" id="2.60.40.1180">
    <property type="entry name" value="Golgi alpha-mannosidase II"/>
    <property type="match status" value="1"/>
</dbReference>
<proteinExistence type="inferred from homology"/>
<feature type="domain" description="Glycoside hydrolase family 31 TIM barrel" evidence="5">
    <location>
        <begin position="278"/>
        <end position="442"/>
    </location>
</feature>
<evidence type="ECO:0000313" key="7">
    <source>
        <dbReference type="EMBL" id="PHN08175.1"/>
    </source>
</evidence>
<name>A0A2D0NI44_FLAN2</name>
<keyword evidence="2 4" id="KW-0378">Hydrolase</keyword>
<keyword evidence="8" id="KW-1185">Reference proteome</keyword>
<protein>
    <recommendedName>
        <fullName evidence="9">DUF5110 domain-containing protein</fullName>
    </recommendedName>
</protein>
<dbReference type="InterPro" id="IPR017853">
    <property type="entry name" value="GH"/>
</dbReference>
<dbReference type="PANTHER" id="PTHR43053">
    <property type="entry name" value="GLYCOSIDASE FAMILY 31"/>
    <property type="match status" value="1"/>
</dbReference>
<evidence type="ECO:0000259" key="5">
    <source>
        <dbReference type="Pfam" id="PF01055"/>
    </source>
</evidence>
<dbReference type="Pfam" id="PF21365">
    <property type="entry name" value="Glyco_hydro_31_3rd"/>
    <property type="match status" value="1"/>
</dbReference>
<comment type="similarity">
    <text evidence="1 4">Belongs to the glycosyl hydrolase 31 family.</text>
</comment>
<dbReference type="InterPro" id="IPR000322">
    <property type="entry name" value="Glyco_hydro_31_TIM"/>
</dbReference>
<dbReference type="AlphaFoldDB" id="A0A2D0NI44"/>
<dbReference type="GO" id="GO:0004553">
    <property type="term" value="F:hydrolase activity, hydrolyzing O-glycosyl compounds"/>
    <property type="evidence" value="ECO:0007669"/>
    <property type="project" value="InterPro"/>
</dbReference>
<dbReference type="PANTHER" id="PTHR43053:SF4">
    <property type="entry name" value="MYOGENESIS-REGULATING GLYCOSIDASE"/>
    <property type="match status" value="1"/>
</dbReference>
<dbReference type="SUPFAM" id="SSF51445">
    <property type="entry name" value="(Trans)glycosidases"/>
    <property type="match status" value="1"/>
</dbReference>
<dbReference type="EMBL" id="PDUD01000002">
    <property type="protein sequence ID" value="PHN08175.1"/>
    <property type="molecule type" value="Genomic_DNA"/>
</dbReference>
<evidence type="ECO:0000256" key="2">
    <source>
        <dbReference type="ARBA" id="ARBA00022801"/>
    </source>
</evidence>
<dbReference type="GO" id="GO:0005975">
    <property type="term" value="P:carbohydrate metabolic process"/>
    <property type="evidence" value="ECO:0007669"/>
    <property type="project" value="InterPro"/>
</dbReference>
<comment type="caution">
    <text evidence="7">The sequence shown here is derived from an EMBL/GenBank/DDBJ whole genome shotgun (WGS) entry which is preliminary data.</text>
</comment>
<dbReference type="InterPro" id="IPR048395">
    <property type="entry name" value="Glyco_hydro_31_C"/>
</dbReference>
<gene>
    <name evidence="7" type="ORF">CRP01_02315</name>
</gene>
<accession>A0A2D0NI44</accession>
<dbReference type="SUPFAM" id="SSF51011">
    <property type="entry name" value="Glycosyl hydrolase domain"/>
    <property type="match status" value="1"/>
</dbReference>
<dbReference type="OrthoDB" id="176168at2"/>
<evidence type="ECO:0008006" key="9">
    <source>
        <dbReference type="Google" id="ProtNLM"/>
    </source>
</evidence>
<dbReference type="InterPro" id="IPR050985">
    <property type="entry name" value="Alpha-glycosidase_related"/>
</dbReference>
<sequence>MLCDLKRIFSGPMTYWCVALLAGLLFQQCRSAEEISLVDSDDKVVVNTPTYTFELEKAGFRYQFSRPDGTTIAPAHTSSGLQIGQGEQEAEAVATTQLLSSTADQLTLEVTTTGGQKATVAIAMMPHAIKLEVTPAEASGEHSIILRTGGLAPAFGMADNAAYGDGRGDLVLNNFVRDPLVRNNGSDRMISNFTIFPQAGFAEVNMEPEHKVIRITDTENAQGSRGVSKLPAFYYFVGDAKEIYAAFLDARNREGYPVYKPKSAWFGVGWEAFGALAWNTNSKSVKENIDQYLDYGYPLRWMVVGSGFWPRGVGEFDEHGTPYTSETKSEAAKKLQATTSFGMWDPEIYPDPKGFIDYFHQKDLIFTIGLRIGFIPGGPFTDEGLEKGYFLTDENGTAELQKVGFPRVPVYLLNSRKSEAVDWYVNLCKKWLDYGVDGFKEDLFHWPKMLPDDLIDPVNRKLMDQGVYIMGRNNYLGSPADIHRYDDFNYNQDQDRGPINGLAYAYSGFPNVYPDIVGGTGLATGRFGEESREKLRIYLIRYAQFAALNPSMAFGFGPWNFDEEVNRLCLQAAHLHDRLVPHIYSNAVRATETGFPYPMTPLPLVYPDDAQVYEGIDTTNHRYEWLIGESLLAAPLFGNDYDRAESRNIYLPAGQWMDYDNGQFYEGGKMLKNFPIPLSKVPLFVGGTGFVVERENGVLFGRLYPINPKSETTFWHTDGTTQSEISIDVKDWEALQVTNAASGDKVEVELVRHAYQFRLEPGQNYRIR</sequence>
<dbReference type="Proteomes" id="UP000223913">
    <property type="component" value="Unassembled WGS sequence"/>
</dbReference>
<evidence type="ECO:0000259" key="6">
    <source>
        <dbReference type="Pfam" id="PF21365"/>
    </source>
</evidence>